<feature type="domain" description="M23ase beta-sheet core" evidence="2">
    <location>
        <begin position="49"/>
        <end position="114"/>
    </location>
</feature>
<dbReference type="Proteomes" id="UP000321954">
    <property type="component" value="Chromosome"/>
</dbReference>
<dbReference type="SUPFAM" id="SSF51261">
    <property type="entry name" value="Duplicated hybrid motif"/>
    <property type="match status" value="1"/>
</dbReference>
<dbReference type="PANTHER" id="PTHR21666">
    <property type="entry name" value="PEPTIDASE-RELATED"/>
    <property type="match status" value="1"/>
</dbReference>
<evidence type="ECO:0000259" key="2">
    <source>
        <dbReference type="Pfam" id="PF01551"/>
    </source>
</evidence>
<evidence type="ECO:0000313" key="4">
    <source>
        <dbReference type="Proteomes" id="UP000321954"/>
    </source>
</evidence>
<dbReference type="GO" id="GO:0004222">
    <property type="term" value="F:metalloendopeptidase activity"/>
    <property type="evidence" value="ECO:0007669"/>
    <property type="project" value="TreeGrafter"/>
</dbReference>
<feature type="signal peptide" evidence="1">
    <location>
        <begin position="1"/>
        <end position="18"/>
    </location>
</feature>
<name>A0A5B8YFR7_9FLAO</name>
<dbReference type="InterPro" id="IPR050570">
    <property type="entry name" value="Cell_wall_metabolism_enzyme"/>
</dbReference>
<dbReference type="Gene3D" id="2.70.70.10">
    <property type="entry name" value="Glucose Permease (Domain IIA)"/>
    <property type="match status" value="1"/>
</dbReference>
<keyword evidence="4" id="KW-1185">Reference proteome</keyword>
<feature type="chain" id="PRO_5023046226" evidence="1">
    <location>
        <begin position="19"/>
        <end position="562"/>
    </location>
</feature>
<dbReference type="InterPro" id="IPR016047">
    <property type="entry name" value="M23ase_b-sheet_dom"/>
</dbReference>
<organism evidence="3 4">
    <name type="scientific">Antarcticibacterium arcticum</name>
    <dbReference type="NCBI Taxonomy" id="2585771"/>
    <lineage>
        <taxon>Bacteria</taxon>
        <taxon>Pseudomonadati</taxon>
        <taxon>Bacteroidota</taxon>
        <taxon>Flavobacteriia</taxon>
        <taxon>Flavobacteriales</taxon>
        <taxon>Flavobacteriaceae</taxon>
        <taxon>Antarcticibacterium</taxon>
    </lineage>
</organism>
<dbReference type="PANTHER" id="PTHR21666:SF270">
    <property type="entry name" value="MUREIN HYDROLASE ACTIVATOR ENVC"/>
    <property type="match status" value="1"/>
</dbReference>
<evidence type="ECO:0000256" key="1">
    <source>
        <dbReference type="SAM" id="SignalP"/>
    </source>
</evidence>
<dbReference type="KEGG" id="anp:FK178_03150"/>
<dbReference type="OrthoDB" id="9810477at2"/>
<dbReference type="CDD" id="cd12797">
    <property type="entry name" value="M23_peptidase"/>
    <property type="match status" value="1"/>
</dbReference>
<dbReference type="AlphaFoldDB" id="A0A5B8YFR7"/>
<dbReference type="RefSeq" id="WP_146830909.1">
    <property type="nucleotide sequence ID" value="NZ_CP042476.1"/>
</dbReference>
<protein>
    <submittedName>
        <fullName evidence="3">M23 family metallopeptidase</fullName>
    </submittedName>
</protein>
<keyword evidence="1" id="KW-0732">Signal</keyword>
<accession>A0A5B8YFR7</accession>
<dbReference type="InterPro" id="IPR011055">
    <property type="entry name" value="Dup_hybrid_motif"/>
</dbReference>
<gene>
    <name evidence="3" type="ORF">FK178_03150</name>
</gene>
<sequence>MKKNFALLFILITSGIWAQPQVPTEYFNSPLDVDLVLSGTFGELRSNHFHSGLDIKTQQREGLNILAAASGYVSRINVATYGYGKALYIQHPNGYTTVYGHLQKFSPEIEAYIKKIQYERESYEVEIYPEAGVLPVSQGGLVAFSGNTGGSGGPHLHFEIRDGSQRPMNPKLFGIKVKDSQPPTITSLYAYPLGEEAHVNGSANRQRLRLIPVADGSFRTDQINACGDIGFGIAAFDKQDGAANNNGVYKIEARLNGDVVFEMNMDRFSFTETRHLNQLIDYEYFSNNKSRIKQLFVGPNNPLSIYNNVVNNGVVNVQDSLNYVYSIKVLDQAGNEKIVRIPVQGNQPGNVQPKKIKETDYFVKANQNFSAEENGVDIFIPKGSLYYDTYLDINFKGDTVYFHKDDTAIHSNITIGFDVSKYTAEQREKMFIARLGYGGRPSYNSTTKKGNRFTAGIRTFGDYTLASDVKAPVITPVNFKNGQWISGSNSLVLRIADDLSGIKSYRATVNGKFILMEYEYKNNTITHYFADGVVTDTENNLKVIVTDNVGNSSTYEATFHRK</sequence>
<reference evidence="3 4" key="1">
    <citation type="submission" date="2019-08" db="EMBL/GenBank/DDBJ databases">
        <title>Antarcticibacterium arcticum sp. nov., a bacterium isolated from marine sediment of the Canadian Beaufort Sea.</title>
        <authorList>
            <person name="Lee Y.M."/>
            <person name="Baek K."/>
            <person name="Lee D.-H."/>
            <person name="Shin S.C."/>
            <person name="Jin Y.K."/>
            <person name="Park Y."/>
        </authorList>
    </citation>
    <scope>NUCLEOTIDE SEQUENCE [LARGE SCALE GENOMIC DNA]</scope>
    <source>
        <strain evidence="3 4">PAMC 28998</strain>
    </source>
</reference>
<proteinExistence type="predicted"/>
<dbReference type="Pfam" id="PF01551">
    <property type="entry name" value="Peptidase_M23"/>
    <property type="match status" value="1"/>
</dbReference>
<dbReference type="EMBL" id="CP042476">
    <property type="protein sequence ID" value="QED36765.1"/>
    <property type="molecule type" value="Genomic_DNA"/>
</dbReference>
<evidence type="ECO:0000313" key="3">
    <source>
        <dbReference type="EMBL" id="QED36765.1"/>
    </source>
</evidence>